<dbReference type="InterPro" id="IPR013762">
    <property type="entry name" value="Integrase-like_cat_sf"/>
</dbReference>
<keyword evidence="3" id="KW-0233">DNA recombination</keyword>
<dbReference type="OrthoDB" id="1068680at2"/>
<dbReference type="CDD" id="cd01185">
    <property type="entry name" value="INTN1_C_like"/>
    <property type="match status" value="1"/>
</dbReference>
<sequence>MKTKITLHFYAKSTKANANGLLPIYVRLTVDGKRLEFSTKKFVEKSKWSNELSKMKGTTEEARSINSYLDLMKSKVLDAQMELIHRNQTLSIENFKSKLLGTEERQRMLVPIFKDHNNKIKELVGKEYAPGTLERYTTSLKHTIEFMQWKYNVSDIDITKIDHAFITDYEFWLRSVRNCANNTAVKYIKNFNKIIKLCLANDWLDKNPFANYKSKVKEVERVYLTEEEIQSMIGKDFKTERLSLVRDIFLFSCFTGLAYIDVKNLTKSHISYGIDGEKWIFTHRQKTESASKIPILPVTQMIIDKYENHPQCNNEYKLLPILSNQKMNAYLKEIAGVCEIEKELTFHIARHTFATTVTLTNGVPIESVSKMLGHKNLRTTQHYAKVLDREVTYFLLFVNPLLLLTL</sequence>
<dbReference type="Pfam" id="PF17293">
    <property type="entry name" value="Arm-DNA-bind_5"/>
    <property type="match status" value="1"/>
</dbReference>
<dbReference type="Gene3D" id="1.10.443.10">
    <property type="entry name" value="Intergrase catalytic core"/>
    <property type="match status" value="1"/>
</dbReference>
<dbReference type="Pfam" id="PF13102">
    <property type="entry name" value="Phage_int_SAM_5"/>
    <property type="match status" value="1"/>
</dbReference>
<dbReference type="RefSeq" id="WP_105047291.1">
    <property type="nucleotide sequence ID" value="NZ_CP150662.1"/>
</dbReference>
<dbReference type="GO" id="GO:0015074">
    <property type="term" value="P:DNA integration"/>
    <property type="evidence" value="ECO:0007669"/>
    <property type="project" value="InterPro"/>
</dbReference>
<dbReference type="InterPro" id="IPR002104">
    <property type="entry name" value="Integrase_catalytic"/>
</dbReference>
<dbReference type="PANTHER" id="PTHR30349:SF64">
    <property type="entry name" value="PROPHAGE INTEGRASE INTD-RELATED"/>
    <property type="match status" value="1"/>
</dbReference>
<gene>
    <name evidence="5" type="ORF">BTO13_05940</name>
</gene>
<dbReference type="GO" id="GO:0006310">
    <property type="term" value="P:DNA recombination"/>
    <property type="evidence" value="ECO:0007669"/>
    <property type="project" value="UniProtKB-KW"/>
</dbReference>
<dbReference type="InterPro" id="IPR035386">
    <property type="entry name" value="Arm-DNA-bind_5"/>
</dbReference>
<comment type="similarity">
    <text evidence="1">Belongs to the 'phage' integrase family.</text>
</comment>
<dbReference type="InterPro" id="IPR050090">
    <property type="entry name" value="Tyrosine_recombinase_XerCD"/>
</dbReference>
<evidence type="ECO:0000313" key="6">
    <source>
        <dbReference type="Proteomes" id="UP000237608"/>
    </source>
</evidence>
<dbReference type="PANTHER" id="PTHR30349">
    <property type="entry name" value="PHAGE INTEGRASE-RELATED"/>
    <property type="match status" value="1"/>
</dbReference>
<name>A0A2S7WEY4_9FLAO</name>
<dbReference type="AlphaFoldDB" id="A0A2S7WEY4"/>
<comment type="caution">
    <text evidence="5">The sequence shown here is derived from an EMBL/GenBank/DDBJ whole genome shotgun (WGS) entry which is preliminary data.</text>
</comment>
<dbReference type="GO" id="GO:0003677">
    <property type="term" value="F:DNA binding"/>
    <property type="evidence" value="ECO:0007669"/>
    <property type="project" value="UniProtKB-KW"/>
</dbReference>
<dbReference type="PROSITE" id="PS51898">
    <property type="entry name" value="TYR_RECOMBINASE"/>
    <property type="match status" value="1"/>
</dbReference>
<dbReference type="Proteomes" id="UP000237608">
    <property type="component" value="Unassembled WGS sequence"/>
</dbReference>
<dbReference type="SUPFAM" id="SSF56349">
    <property type="entry name" value="DNA breaking-rejoining enzymes"/>
    <property type="match status" value="1"/>
</dbReference>
<protein>
    <submittedName>
        <fullName evidence="5">Recombinase</fullName>
    </submittedName>
</protein>
<keyword evidence="6" id="KW-1185">Reference proteome</keyword>
<evidence type="ECO:0000256" key="2">
    <source>
        <dbReference type="ARBA" id="ARBA00023125"/>
    </source>
</evidence>
<evidence type="ECO:0000256" key="3">
    <source>
        <dbReference type="ARBA" id="ARBA00023172"/>
    </source>
</evidence>
<organism evidence="5 6">
    <name type="scientific">Polaribacter gangjinensis</name>
    <dbReference type="NCBI Taxonomy" id="574710"/>
    <lineage>
        <taxon>Bacteria</taxon>
        <taxon>Pseudomonadati</taxon>
        <taxon>Bacteroidota</taxon>
        <taxon>Flavobacteriia</taxon>
        <taxon>Flavobacteriales</taxon>
        <taxon>Flavobacteriaceae</taxon>
    </lineage>
</organism>
<reference evidence="5 6" key="1">
    <citation type="submission" date="2016-12" db="EMBL/GenBank/DDBJ databases">
        <title>Trade-off between light-utilization and light-protection in marine flavobacteria.</title>
        <authorList>
            <person name="Kumagai Y."/>
            <person name="Yoshizawa S."/>
            <person name="Kogure K."/>
            <person name="Iwasaki W."/>
        </authorList>
    </citation>
    <scope>NUCLEOTIDE SEQUENCE [LARGE SCALE GENOMIC DNA]</scope>
    <source>
        <strain evidence="5 6">KCTC 22729</strain>
    </source>
</reference>
<feature type="domain" description="Tyr recombinase" evidence="4">
    <location>
        <begin position="219"/>
        <end position="397"/>
    </location>
</feature>
<evidence type="ECO:0000259" key="4">
    <source>
        <dbReference type="PROSITE" id="PS51898"/>
    </source>
</evidence>
<dbReference type="InterPro" id="IPR025269">
    <property type="entry name" value="SAM-like_dom"/>
</dbReference>
<dbReference type="InterPro" id="IPR011010">
    <property type="entry name" value="DNA_brk_join_enz"/>
</dbReference>
<dbReference type="Pfam" id="PF00589">
    <property type="entry name" value="Phage_integrase"/>
    <property type="match status" value="1"/>
</dbReference>
<dbReference type="Gene3D" id="1.10.150.130">
    <property type="match status" value="1"/>
</dbReference>
<evidence type="ECO:0000256" key="1">
    <source>
        <dbReference type="ARBA" id="ARBA00008857"/>
    </source>
</evidence>
<dbReference type="InterPro" id="IPR010998">
    <property type="entry name" value="Integrase_recombinase_N"/>
</dbReference>
<accession>A0A2S7WEY4</accession>
<keyword evidence="2" id="KW-0238">DNA-binding</keyword>
<proteinExistence type="inferred from homology"/>
<dbReference type="EMBL" id="MSCL01000001">
    <property type="protein sequence ID" value="PQJ76157.1"/>
    <property type="molecule type" value="Genomic_DNA"/>
</dbReference>
<evidence type="ECO:0000313" key="5">
    <source>
        <dbReference type="EMBL" id="PQJ76157.1"/>
    </source>
</evidence>